<proteinExistence type="predicted"/>
<evidence type="ECO:0000313" key="1">
    <source>
        <dbReference type="EMBL" id="KAI0034688.1"/>
    </source>
</evidence>
<gene>
    <name evidence="1" type="ORF">K488DRAFT_68967</name>
</gene>
<evidence type="ECO:0000313" key="2">
    <source>
        <dbReference type="Proteomes" id="UP000814128"/>
    </source>
</evidence>
<comment type="caution">
    <text evidence="1">The sequence shown here is derived from an EMBL/GenBank/DDBJ whole genome shotgun (WGS) entry which is preliminary data.</text>
</comment>
<protein>
    <submittedName>
        <fullName evidence="1">Uncharacterized protein</fullName>
    </submittedName>
</protein>
<dbReference type="EMBL" id="MU273496">
    <property type="protein sequence ID" value="KAI0034688.1"/>
    <property type="molecule type" value="Genomic_DNA"/>
</dbReference>
<organism evidence="1 2">
    <name type="scientific">Vararia minispora EC-137</name>
    <dbReference type="NCBI Taxonomy" id="1314806"/>
    <lineage>
        <taxon>Eukaryota</taxon>
        <taxon>Fungi</taxon>
        <taxon>Dikarya</taxon>
        <taxon>Basidiomycota</taxon>
        <taxon>Agaricomycotina</taxon>
        <taxon>Agaricomycetes</taxon>
        <taxon>Russulales</taxon>
        <taxon>Lachnocladiaceae</taxon>
        <taxon>Vararia</taxon>
    </lineage>
</organism>
<name>A0ACB8QT59_9AGAM</name>
<keyword evidence="2" id="KW-1185">Reference proteome</keyword>
<dbReference type="Proteomes" id="UP000814128">
    <property type="component" value="Unassembled WGS sequence"/>
</dbReference>
<accession>A0ACB8QT59</accession>
<sequence>MALAQPQVAILGGGLTGLSAAFHLARRNPHVHVTVYEKTPRFGGWVRSERVEINLLDIRDQVLITAKSSPAVRARFLSLPGSNGLSMLPSSLWSLFTTRLGLLILSSVIMEVIWPANRPAGITDESVDSFFTRRFGSAFAKILGSSLVHGIYAADSRTLSVCAAFPSLWAAEERGAGSVVWGEIGPRAWWSASRRAKEAREKEDTECWELGTDAAFQKRLKSAALLSFTDGMETLIKALVSALDALPNVSLKPESDVTSLSHDGHALSAPPHLLANPAQTVAVLNFVFPTARLRRPLHQPGFGYLIPRPATGYTALSPATSPGLLGIVFDTTSLAEQDRALLPVPPESARAFTPPFVKLTAMVGGPYGIPDALDERELTDGVLGRMSTQLGGVNFPRPVFTRLHVNKDAIPTFHVGHLERMGEMRDVCEKEWEGRLKVVGAGVGGPSVGDCLRAGREAARELVFDV</sequence>
<reference evidence="1" key="1">
    <citation type="submission" date="2021-02" db="EMBL/GenBank/DDBJ databases">
        <authorList>
            <consortium name="DOE Joint Genome Institute"/>
            <person name="Ahrendt S."/>
            <person name="Looney B.P."/>
            <person name="Miyauchi S."/>
            <person name="Morin E."/>
            <person name="Drula E."/>
            <person name="Courty P.E."/>
            <person name="Chicoki N."/>
            <person name="Fauchery L."/>
            <person name="Kohler A."/>
            <person name="Kuo A."/>
            <person name="Labutti K."/>
            <person name="Pangilinan J."/>
            <person name="Lipzen A."/>
            <person name="Riley R."/>
            <person name="Andreopoulos W."/>
            <person name="He G."/>
            <person name="Johnson J."/>
            <person name="Barry K.W."/>
            <person name="Grigoriev I.V."/>
            <person name="Nagy L."/>
            <person name="Hibbett D."/>
            <person name="Henrissat B."/>
            <person name="Matheny P.B."/>
            <person name="Labbe J."/>
            <person name="Martin F."/>
        </authorList>
    </citation>
    <scope>NUCLEOTIDE SEQUENCE</scope>
    <source>
        <strain evidence="1">EC-137</strain>
    </source>
</reference>
<reference evidence="1" key="2">
    <citation type="journal article" date="2022" name="New Phytol.">
        <title>Evolutionary transition to the ectomycorrhizal habit in the genomes of a hyperdiverse lineage of mushroom-forming fungi.</title>
        <authorList>
            <person name="Looney B."/>
            <person name="Miyauchi S."/>
            <person name="Morin E."/>
            <person name="Drula E."/>
            <person name="Courty P.E."/>
            <person name="Kohler A."/>
            <person name="Kuo A."/>
            <person name="LaButti K."/>
            <person name="Pangilinan J."/>
            <person name="Lipzen A."/>
            <person name="Riley R."/>
            <person name="Andreopoulos W."/>
            <person name="He G."/>
            <person name="Johnson J."/>
            <person name="Nolan M."/>
            <person name="Tritt A."/>
            <person name="Barry K.W."/>
            <person name="Grigoriev I.V."/>
            <person name="Nagy L.G."/>
            <person name="Hibbett D."/>
            <person name="Henrissat B."/>
            <person name="Matheny P.B."/>
            <person name="Labbe J."/>
            <person name="Martin F.M."/>
        </authorList>
    </citation>
    <scope>NUCLEOTIDE SEQUENCE</scope>
    <source>
        <strain evidence="1">EC-137</strain>
    </source>
</reference>